<dbReference type="AlphaFoldDB" id="A0A1I4V7N2"/>
<evidence type="ECO:0000256" key="1">
    <source>
        <dbReference type="SAM" id="MobiDB-lite"/>
    </source>
</evidence>
<keyword evidence="3" id="KW-1185">Reference proteome</keyword>
<dbReference type="RefSeq" id="WP_024979855.1">
    <property type="nucleotide sequence ID" value="NZ_CBCRUM010000003.1"/>
</dbReference>
<gene>
    <name evidence="2" type="ORF">SAMN05444143_104164</name>
</gene>
<sequence length="176" mass="20444">MTRKESALQANKASWIDPIAKKKSLKQGRERAYKENRQTIGASFKPETIKRIAEAKFIKANNLLAIHLIEKDIAPTKYKGWMKRLQTPLQYASPERLCNAIDRFISLIEKEESKSLDKQTVRQLVERATAEKPAPAYLKQLRERVRLNNEFNALTNQEKQEAMKRIENKAENKRGH</sequence>
<feature type="compositionally biased region" description="Basic and acidic residues" evidence="1">
    <location>
        <begin position="158"/>
        <end position="176"/>
    </location>
</feature>
<protein>
    <submittedName>
        <fullName evidence="2">Uncharacterized protein</fullName>
    </submittedName>
</protein>
<proteinExistence type="predicted"/>
<evidence type="ECO:0000313" key="3">
    <source>
        <dbReference type="Proteomes" id="UP000182961"/>
    </source>
</evidence>
<dbReference type="Proteomes" id="UP000182961">
    <property type="component" value="Unassembled WGS sequence"/>
</dbReference>
<name>A0A1I4V7N2_9FLAO</name>
<reference evidence="3" key="1">
    <citation type="submission" date="2016-10" db="EMBL/GenBank/DDBJ databases">
        <authorList>
            <person name="Varghese N."/>
            <person name="Submissions S."/>
        </authorList>
    </citation>
    <scope>NUCLEOTIDE SEQUENCE [LARGE SCALE GENOMIC DNA]</scope>
    <source>
        <strain evidence="3">DSM 4002</strain>
    </source>
</reference>
<dbReference type="EMBL" id="FOUT01000004">
    <property type="protein sequence ID" value="SFM97212.1"/>
    <property type="molecule type" value="Genomic_DNA"/>
</dbReference>
<evidence type="ECO:0000313" key="2">
    <source>
        <dbReference type="EMBL" id="SFM97212.1"/>
    </source>
</evidence>
<organism evidence="2 3">
    <name type="scientific">Flavobacterium succinicans</name>
    <dbReference type="NCBI Taxonomy" id="29536"/>
    <lineage>
        <taxon>Bacteria</taxon>
        <taxon>Pseudomonadati</taxon>
        <taxon>Bacteroidota</taxon>
        <taxon>Flavobacteriia</taxon>
        <taxon>Flavobacteriales</taxon>
        <taxon>Flavobacteriaceae</taxon>
        <taxon>Flavobacterium</taxon>
    </lineage>
</organism>
<accession>A0A1I4V7N2</accession>
<feature type="region of interest" description="Disordered" evidence="1">
    <location>
        <begin position="152"/>
        <end position="176"/>
    </location>
</feature>